<evidence type="ECO:0000313" key="3">
    <source>
        <dbReference type="EMBL" id="QKE27570.1"/>
    </source>
</evidence>
<organism evidence="3 4">
    <name type="scientific">Arcobacter acticola</name>
    <dbReference type="NCBI Taxonomy" id="1849015"/>
    <lineage>
        <taxon>Bacteria</taxon>
        <taxon>Pseudomonadati</taxon>
        <taxon>Campylobacterota</taxon>
        <taxon>Epsilonproteobacteria</taxon>
        <taxon>Campylobacterales</taxon>
        <taxon>Arcobacteraceae</taxon>
        <taxon>Arcobacter</taxon>
    </lineage>
</organism>
<gene>
    <name evidence="3" type="ORF">AACT_0357</name>
</gene>
<feature type="compositionally biased region" description="Basic and acidic residues" evidence="1">
    <location>
        <begin position="170"/>
        <end position="188"/>
    </location>
</feature>
<feature type="chain" id="PRO_5027095876" evidence="2">
    <location>
        <begin position="19"/>
        <end position="216"/>
    </location>
</feature>
<feature type="signal peptide" evidence="2">
    <location>
        <begin position="1"/>
        <end position="18"/>
    </location>
</feature>
<dbReference type="KEGG" id="paco:AACT_0357"/>
<evidence type="ECO:0000256" key="2">
    <source>
        <dbReference type="SAM" id="SignalP"/>
    </source>
</evidence>
<evidence type="ECO:0000313" key="4">
    <source>
        <dbReference type="Proteomes" id="UP000503483"/>
    </source>
</evidence>
<feature type="compositionally biased region" description="Basic and acidic residues" evidence="1">
    <location>
        <begin position="152"/>
        <end position="163"/>
    </location>
</feature>
<reference evidence="3 4" key="1">
    <citation type="submission" date="2019-08" db="EMBL/GenBank/DDBJ databases">
        <title>Complete genome sequence of Arcobacter acticola.</title>
        <authorList>
            <person name="Miller W."/>
        </authorList>
    </citation>
    <scope>NUCLEOTIDE SEQUENCE [LARGE SCALE GENOMIC DNA]</scope>
    <source>
        <strain evidence="3 4">KCTC 52212</strain>
    </source>
</reference>
<dbReference type="RefSeq" id="WP_172124411.1">
    <property type="nucleotide sequence ID" value="NZ_CP042652.1"/>
</dbReference>
<sequence>MKKLILISLLTLGSSLFAADIGIRITTPIGNNTNLDIGFRSDDHRYDNRYKNFDYHRNGYYDDFGYFYGYFDRYGYFYNNIYFVYDNRYTYYDRLHHRGYFKPNRGHYRTYRYHDHNDWNRKHQFREVNKPIYGAYYDRNYNKQRIVEKQYNNKKEYENRNDFRNNSNHQNDRNYKEQKSNEKQRDYRNNSNQQDNRNKNDKNNKDQIIEDKRNNR</sequence>
<evidence type="ECO:0000256" key="1">
    <source>
        <dbReference type="SAM" id="MobiDB-lite"/>
    </source>
</evidence>
<dbReference type="AlphaFoldDB" id="A0A6M8EAW5"/>
<dbReference type="Proteomes" id="UP000503483">
    <property type="component" value="Chromosome"/>
</dbReference>
<accession>A0A6M8EAW5</accession>
<name>A0A6M8EAW5_9BACT</name>
<dbReference type="EMBL" id="CP042652">
    <property type="protein sequence ID" value="QKE27570.1"/>
    <property type="molecule type" value="Genomic_DNA"/>
</dbReference>
<feature type="region of interest" description="Disordered" evidence="1">
    <location>
        <begin position="152"/>
        <end position="216"/>
    </location>
</feature>
<keyword evidence="4" id="KW-1185">Reference proteome</keyword>
<feature type="compositionally biased region" description="Basic and acidic residues" evidence="1">
    <location>
        <begin position="196"/>
        <end position="216"/>
    </location>
</feature>
<proteinExistence type="predicted"/>
<keyword evidence="2" id="KW-0732">Signal</keyword>
<protein>
    <submittedName>
        <fullName evidence="3">Uncharacterized protein</fullName>
    </submittedName>
</protein>